<protein>
    <recommendedName>
        <fullName evidence="8">RNA polymerase, sigma-24 subunit, ECF subfamily</fullName>
    </recommendedName>
</protein>
<sequence length="244" mass="27998">MQEDLRPSDDLDLVRAAARGDEAAFALLIDDCWDVIAGEVVRTRFRVLGQRLRRDDDPVRDATVDVLARISAPVAKGRPELKLSRFDPSKANLRTWLRSVARHCTFNRISQELRRHQLLEALERIALVYPDPDRGMDEEDHRRMVEMAMGRLAPHHRQVIELKYYATTLERVAEVMRLPPAVVLAKLDLRADELTLPLPIRQMAALLDETPEATNSRLGVARKELKQLCARLHWEETHPEEVLA</sequence>
<dbReference type="EMBL" id="AP025592">
    <property type="protein sequence ID" value="BDG08739.1"/>
    <property type="molecule type" value="Genomic_DNA"/>
</dbReference>
<keyword evidence="3" id="KW-0731">Sigma factor</keyword>
<evidence type="ECO:0008006" key="8">
    <source>
        <dbReference type="Google" id="ProtNLM"/>
    </source>
</evidence>
<organism evidence="6 7">
    <name type="scientific">Anaeromyxobacter paludicola</name>
    <dbReference type="NCBI Taxonomy" id="2918171"/>
    <lineage>
        <taxon>Bacteria</taxon>
        <taxon>Pseudomonadati</taxon>
        <taxon>Myxococcota</taxon>
        <taxon>Myxococcia</taxon>
        <taxon>Myxococcales</taxon>
        <taxon>Cystobacterineae</taxon>
        <taxon>Anaeromyxobacteraceae</taxon>
        <taxon>Anaeromyxobacter</taxon>
    </lineage>
</organism>
<keyword evidence="4" id="KW-0238">DNA-binding</keyword>
<keyword evidence="5" id="KW-0804">Transcription</keyword>
<keyword evidence="2" id="KW-0805">Transcription regulation</keyword>
<name>A0ABM7XA63_9BACT</name>
<dbReference type="InterPro" id="IPR013324">
    <property type="entry name" value="RNA_pol_sigma_r3/r4-like"/>
</dbReference>
<dbReference type="RefSeq" id="WP_248345942.1">
    <property type="nucleotide sequence ID" value="NZ_AP025592.1"/>
</dbReference>
<dbReference type="Gene3D" id="1.10.10.10">
    <property type="entry name" value="Winged helix-like DNA-binding domain superfamily/Winged helix DNA-binding domain"/>
    <property type="match status" value="1"/>
</dbReference>
<evidence type="ECO:0000313" key="6">
    <source>
        <dbReference type="EMBL" id="BDG08739.1"/>
    </source>
</evidence>
<comment type="similarity">
    <text evidence="1">Belongs to the sigma-70 factor family. ECF subfamily.</text>
</comment>
<evidence type="ECO:0000256" key="5">
    <source>
        <dbReference type="ARBA" id="ARBA00023163"/>
    </source>
</evidence>
<evidence type="ECO:0000313" key="7">
    <source>
        <dbReference type="Proteomes" id="UP001162734"/>
    </source>
</evidence>
<dbReference type="PANTHER" id="PTHR43133">
    <property type="entry name" value="RNA POLYMERASE ECF-TYPE SIGMA FACTO"/>
    <property type="match status" value="1"/>
</dbReference>
<keyword evidence="7" id="KW-1185">Reference proteome</keyword>
<dbReference type="InterPro" id="IPR013325">
    <property type="entry name" value="RNA_pol_sigma_r2"/>
</dbReference>
<dbReference type="Gene3D" id="1.10.1740.10">
    <property type="match status" value="1"/>
</dbReference>
<evidence type="ECO:0000256" key="4">
    <source>
        <dbReference type="ARBA" id="ARBA00023125"/>
    </source>
</evidence>
<proteinExistence type="inferred from homology"/>
<reference evidence="7" key="1">
    <citation type="journal article" date="2022" name="Int. J. Syst. Evol. Microbiol.">
        <title>Anaeromyxobacter oryzae sp. nov., Anaeromyxobacter diazotrophicus sp. nov. and Anaeromyxobacter paludicola sp. nov., isolated from paddy soils.</title>
        <authorList>
            <person name="Itoh H."/>
            <person name="Xu Z."/>
            <person name="Mise K."/>
            <person name="Masuda Y."/>
            <person name="Ushijima N."/>
            <person name="Hayakawa C."/>
            <person name="Shiratori Y."/>
            <person name="Senoo K."/>
        </authorList>
    </citation>
    <scope>NUCLEOTIDE SEQUENCE [LARGE SCALE GENOMIC DNA]</scope>
    <source>
        <strain evidence="7">Red630</strain>
    </source>
</reference>
<dbReference type="Proteomes" id="UP001162734">
    <property type="component" value="Chromosome"/>
</dbReference>
<accession>A0ABM7XA63</accession>
<dbReference type="PANTHER" id="PTHR43133:SF8">
    <property type="entry name" value="RNA POLYMERASE SIGMA FACTOR HI_1459-RELATED"/>
    <property type="match status" value="1"/>
</dbReference>
<evidence type="ECO:0000256" key="2">
    <source>
        <dbReference type="ARBA" id="ARBA00023015"/>
    </source>
</evidence>
<dbReference type="SUPFAM" id="SSF88946">
    <property type="entry name" value="Sigma2 domain of RNA polymerase sigma factors"/>
    <property type="match status" value="1"/>
</dbReference>
<evidence type="ECO:0000256" key="3">
    <source>
        <dbReference type="ARBA" id="ARBA00023082"/>
    </source>
</evidence>
<gene>
    <name evidence="6" type="ORF">AMPC_18520</name>
</gene>
<dbReference type="InterPro" id="IPR036388">
    <property type="entry name" value="WH-like_DNA-bd_sf"/>
</dbReference>
<dbReference type="SUPFAM" id="SSF88659">
    <property type="entry name" value="Sigma3 and sigma4 domains of RNA polymerase sigma factors"/>
    <property type="match status" value="1"/>
</dbReference>
<dbReference type="InterPro" id="IPR039425">
    <property type="entry name" value="RNA_pol_sigma-70-like"/>
</dbReference>
<evidence type="ECO:0000256" key="1">
    <source>
        <dbReference type="ARBA" id="ARBA00010641"/>
    </source>
</evidence>